<feature type="domain" description="Protein kinase" evidence="1">
    <location>
        <begin position="6"/>
        <end position="294"/>
    </location>
</feature>
<dbReference type="SUPFAM" id="SSF56112">
    <property type="entry name" value="Protein kinase-like (PK-like)"/>
    <property type="match status" value="1"/>
</dbReference>
<dbReference type="PANTHER" id="PTHR44329:SF214">
    <property type="entry name" value="PROTEIN KINASE DOMAIN-CONTAINING PROTEIN"/>
    <property type="match status" value="1"/>
</dbReference>
<dbReference type="PROSITE" id="PS50011">
    <property type="entry name" value="PROTEIN_KINASE_DOM"/>
    <property type="match status" value="1"/>
</dbReference>
<evidence type="ECO:0000313" key="2">
    <source>
        <dbReference type="EMBL" id="KZP16468.1"/>
    </source>
</evidence>
<dbReference type="PANTHER" id="PTHR44329">
    <property type="entry name" value="SERINE/THREONINE-PROTEIN KINASE TNNI3K-RELATED"/>
    <property type="match status" value="1"/>
</dbReference>
<dbReference type="Pfam" id="PF07714">
    <property type="entry name" value="PK_Tyr_Ser-Thr"/>
    <property type="match status" value="1"/>
</dbReference>
<sequence>MHPCIYSIRLSFPVLAYSEVYGGDWTDASTGKVTRVAIKCLRGVTNNEEELEKSRKRLLREIRVWVPLEHPNITPFLGVVNGFGPLPAMVSPYYSKANINQYTLDNPDVDRLPLILGVARGLKYLHSLGLLHGDLKGHNVLIDDDLSPRLADFGRSRIVERRGFTTAFTGTGRYMAPELTVINDDISYTSPTANSSEDDTLSSETTAILDPLITKKSDVYAFAMVVIEILTSKLPFFYLRQEHVVVILTQDGKRPDRVRCLPTHFADEIWQFMEDCWHHDPQARPEMDAAVPRLEKMQSNRLRVAWEEVVSVPVPGSATKP</sequence>
<dbReference type="InterPro" id="IPR000719">
    <property type="entry name" value="Prot_kinase_dom"/>
</dbReference>
<evidence type="ECO:0000259" key="1">
    <source>
        <dbReference type="PROSITE" id="PS50011"/>
    </source>
</evidence>
<dbReference type="Proteomes" id="UP000076532">
    <property type="component" value="Unassembled WGS sequence"/>
</dbReference>
<dbReference type="OrthoDB" id="4062651at2759"/>
<dbReference type="GO" id="GO:0004674">
    <property type="term" value="F:protein serine/threonine kinase activity"/>
    <property type="evidence" value="ECO:0007669"/>
    <property type="project" value="TreeGrafter"/>
</dbReference>
<protein>
    <submittedName>
        <fullName evidence="2">Kinase-like protein</fullName>
    </submittedName>
</protein>
<dbReference type="Gene3D" id="1.10.510.10">
    <property type="entry name" value="Transferase(Phosphotransferase) domain 1"/>
    <property type="match status" value="1"/>
</dbReference>
<dbReference type="GO" id="GO:0005524">
    <property type="term" value="F:ATP binding"/>
    <property type="evidence" value="ECO:0007669"/>
    <property type="project" value="InterPro"/>
</dbReference>
<accession>A0A166F5T4</accession>
<dbReference type="Pfam" id="PF00069">
    <property type="entry name" value="Pkinase"/>
    <property type="match status" value="1"/>
</dbReference>
<gene>
    <name evidence="2" type="ORF">FIBSPDRAFT_934632</name>
</gene>
<dbReference type="AlphaFoldDB" id="A0A166F5T4"/>
<proteinExistence type="predicted"/>
<name>A0A166F5T4_9AGAM</name>
<dbReference type="EMBL" id="KV417593">
    <property type="protein sequence ID" value="KZP16468.1"/>
    <property type="molecule type" value="Genomic_DNA"/>
</dbReference>
<evidence type="ECO:0000313" key="3">
    <source>
        <dbReference type="Proteomes" id="UP000076532"/>
    </source>
</evidence>
<dbReference type="PIRSF" id="PIRSF000654">
    <property type="entry name" value="Integrin-linked_kinase"/>
    <property type="match status" value="1"/>
</dbReference>
<dbReference type="InterPro" id="IPR001245">
    <property type="entry name" value="Ser-Thr/Tyr_kinase_cat_dom"/>
</dbReference>
<dbReference type="InterPro" id="IPR011009">
    <property type="entry name" value="Kinase-like_dom_sf"/>
</dbReference>
<dbReference type="InterPro" id="IPR008271">
    <property type="entry name" value="Ser/Thr_kinase_AS"/>
</dbReference>
<dbReference type="SMART" id="SM00220">
    <property type="entry name" value="S_TKc"/>
    <property type="match status" value="1"/>
</dbReference>
<reference evidence="2 3" key="1">
    <citation type="journal article" date="2016" name="Mol. Biol. Evol.">
        <title>Comparative Genomics of Early-Diverging Mushroom-Forming Fungi Provides Insights into the Origins of Lignocellulose Decay Capabilities.</title>
        <authorList>
            <person name="Nagy L.G."/>
            <person name="Riley R."/>
            <person name="Tritt A."/>
            <person name="Adam C."/>
            <person name="Daum C."/>
            <person name="Floudas D."/>
            <person name="Sun H."/>
            <person name="Yadav J.S."/>
            <person name="Pangilinan J."/>
            <person name="Larsson K.H."/>
            <person name="Matsuura K."/>
            <person name="Barry K."/>
            <person name="Labutti K."/>
            <person name="Kuo R."/>
            <person name="Ohm R.A."/>
            <person name="Bhattacharya S.S."/>
            <person name="Shirouzu T."/>
            <person name="Yoshinaga Y."/>
            <person name="Martin F.M."/>
            <person name="Grigoriev I.V."/>
            <person name="Hibbett D.S."/>
        </authorList>
    </citation>
    <scope>NUCLEOTIDE SEQUENCE [LARGE SCALE GENOMIC DNA]</scope>
    <source>
        <strain evidence="2 3">CBS 109695</strain>
    </source>
</reference>
<dbReference type="PROSITE" id="PS00108">
    <property type="entry name" value="PROTEIN_KINASE_ST"/>
    <property type="match status" value="1"/>
</dbReference>
<dbReference type="STRING" id="436010.A0A166F5T4"/>
<dbReference type="InterPro" id="IPR051681">
    <property type="entry name" value="Ser/Thr_Kinases-Pseudokinases"/>
</dbReference>
<keyword evidence="3" id="KW-1185">Reference proteome</keyword>
<organism evidence="2 3">
    <name type="scientific">Athelia psychrophila</name>
    <dbReference type="NCBI Taxonomy" id="1759441"/>
    <lineage>
        <taxon>Eukaryota</taxon>
        <taxon>Fungi</taxon>
        <taxon>Dikarya</taxon>
        <taxon>Basidiomycota</taxon>
        <taxon>Agaricomycotina</taxon>
        <taxon>Agaricomycetes</taxon>
        <taxon>Agaricomycetidae</taxon>
        <taxon>Atheliales</taxon>
        <taxon>Atheliaceae</taxon>
        <taxon>Athelia</taxon>
    </lineage>
</organism>